<organism evidence="3 4">
    <name type="scientific">Piromyces finnis</name>
    <dbReference type="NCBI Taxonomy" id="1754191"/>
    <lineage>
        <taxon>Eukaryota</taxon>
        <taxon>Fungi</taxon>
        <taxon>Fungi incertae sedis</taxon>
        <taxon>Chytridiomycota</taxon>
        <taxon>Chytridiomycota incertae sedis</taxon>
        <taxon>Neocallimastigomycetes</taxon>
        <taxon>Neocallimastigales</taxon>
        <taxon>Neocallimastigaceae</taxon>
        <taxon>Piromyces</taxon>
    </lineage>
</organism>
<dbReference type="EMBL" id="MCFH01000010">
    <property type="protein sequence ID" value="ORX54770.1"/>
    <property type="molecule type" value="Genomic_DNA"/>
</dbReference>
<feature type="compositionally biased region" description="Polar residues" evidence="1">
    <location>
        <begin position="92"/>
        <end position="101"/>
    </location>
</feature>
<dbReference type="PROSITE" id="PS50003">
    <property type="entry name" value="PH_DOMAIN"/>
    <property type="match status" value="1"/>
</dbReference>
<dbReference type="Pfam" id="PF00169">
    <property type="entry name" value="PH"/>
    <property type="match status" value="1"/>
</dbReference>
<evidence type="ECO:0000313" key="4">
    <source>
        <dbReference type="Proteomes" id="UP000193719"/>
    </source>
</evidence>
<dbReference type="SMART" id="SM00233">
    <property type="entry name" value="PH"/>
    <property type="match status" value="1"/>
</dbReference>
<dbReference type="InterPro" id="IPR011993">
    <property type="entry name" value="PH-like_dom_sf"/>
</dbReference>
<reference evidence="3 4" key="2">
    <citation type="submission" date="2016-08" db="EMBL/GenBank/DDBJ databases">
        <title>Pervasive Adenine N6-methylation of Active Genes in Fungi.</title>
        <authorList>
            <consortium name="DOE Joint Genome Institute"/>
            <person name="Mondo S.J."/>
            <person name="Dannebaum R.O."/>
            <person name="Kuo R.C."/>
            <person name="Labutti K."/>
            <person name="Haridas S."/>
            <person name="Kuo A."/>
            <person name="Salamov A."/>
            <person name="Ahrendt S.R."/>
            <person name="Lipzen A."/>
            <person name="Sullivan W."/>
            <person name="Andreopoulos W.B."/>
            <person name="Clum A."/>
            <person name="Lindquist E."/>
            <person name="Daum C."/>
            <person name="Ramamoorthy G.K."/>
            <person name="Gryganskyi A."/>
            <person name="Culley D."/>
            <person name="Magnuson J.K."/>
            <person name="James T.Y."/>
            <person name="O'Malley M.A."/>
            <person name="Stajich J.E."/>
            <person name="Spatafora J.W."/>
            <person name="Visel A."/>
            <person name="Grigoriev I.V."/>
        </authorList>
    </citation>
    <scope>NUCLEOTIDE SEQUENCE [LARGE SCALE GENOMIC DNA]</scope>
    <source>
        <strain evidence="4">finn</strain>
    </source>
</reference>
<feature type="compositionally biased region" description="Low complexity" evidence="1">
    <location>
        <begin position="44"/>
        <end position="54"/>
    </location>
</feature>
<feature type="domain" description="PH" evidence="2">
    <location>
        <begin position="385"/>
        <end position="422"/>
    </location>
</feature>
<feature type="region of interest" description="Disordered" evidence="1">
    <location>
        <begin position="485"/>
        <end position="606"/>
    </location>
</feature>
<feature type="compositionally biased region" description="Polar residues" evidence="1">
    <location>
        <begin position="485"/>
        <end position="514"/>
    </location>
</feature>
<proteinExistence type="predicted"/>
<dbReference type="Proteomes" id="UP000193719">
    <property type="component" value="Unassembled WGS sequence"/>
</dbReference>
<dbReference type="SUPFAM" id="SSF50729">
    <property type="entry name" value="PH domain-like"/>
    <property type="match status" value="1"/>
</dbReference>
<protein>
    <recommendedName>
        <fullName evidence="2">PH domain-containing protein</fullName>
    </recommendedName>
</protein>
<evidence type="ECO:0000259" key="2">
    <source>
        <dbReference type="PROSITE" id="PS50003"/>
    </source>
</evidence>
<feature type="region of interest" description="Disordered" evidence="1">
    <location>
        <begin position="20"/>
        <end position="134"/>
    </location>
</feature>
<comment type="caution">
    <text evidence="3">The sequence shown here is derived from an EMBL/GenBank/DDBJ whole genome shotgun (WGS) entry which is preliminary data.</text>
</comment>
<dbReference type="InterPro" id="IPR001849">
    <property type="entry name" value="PH_domain"/>
</dbReference>
<evidence type="ECO:0000313" key="3">
    <source>
        <dbReference type="EMBL" id="ORX54770.1"/>
    </source>
</evidence>
<evidence type="ECO:0000256" key="1">
    <source>
        <dbReference type="SAM" id="MobiDB-lite"/>
    </source>
</evidence>
<sequence>MSNPTPPTILRNLYAKLETMEKELNENSSSMVQKPDNIKPPMSPLSLPSNGNPSDIKKQYNIVDKMSKLSMNDPHNAASPQIAYQDSEFPKYSSSVRSDSLGQRVRGSYGDKDNEYNSPKINSIRVAPTPPSINTYYNQQNSRYAPKSEDDTFNVESPYETDMPRYSSNSYGNSYPQSTQIPYDRMRSPSSSYAFSPDSATFYNESFQNNDASIPKIDEYGNYLSDYKHDSGREFFIPQRQSDYSGVNMTKSSISNSFDLNADLEAHQARSFITDSVSESMSDSKSFLAAAAEIDMNFDPSILSGKGKKIMRDLVNSNNFHKGGNLTICTNILFNKKKTLFYALTTHRLYVFKEDRSEAELITHYTIDKNTKCTKAGIYAGVRNFELSTVKNNEKQREVFEFECSSKEEKDEWLHSINKVIQLHKYRDKTLPPAPNGVTIPNSNEPYTTTLKTQNMKFGVPTPSLSPEISPSFYSNANTSMGGNSYKSPSLHTSQYSGKYEPSISSQASGNYQKIPSMYVGATKNSPQPALMNSPPLNGNRRQPSPNINPTNTQMGSPNFNYMNRNPKNLPINQLISNTPPIQNRNTPPSPRVNYYQRSPMQRPQN</sequence>
<dbReference type="CDD" id="cd00821">
    <property type="entry name" value="PH"/>
    <property type="match status" value="1"/>
</dbReference>
<keyword evidence="4" id="KW-1185">Reference proteome</keyword>
<accession>A0A1Y1VH40</accession>
<feature type="compositionally biased region" description="Polar residues" evidence="1">
    <location>
        <begin position="535"/>
        <end position="587"/>
    </location>
</feature>
<dbReference type="OrthoDB" id="2153471at2759"/>
<dbReference type="AlphaFoldDB" id="A0A1Y1VH40"/>
<gene>
    <name evidence="3" type="ORF">BCR36DRAFT_581659</name>
</gene>
<reference evidence="3 4" key="1">
    <citation type="submission" date="2016-08" db="EMBL/GenBank/DDBJ databases">
        <title>Genomes of anaerobic fungi encode conserved fungal cellulosomes for biomass hydrolysis.</title>
        <authorList>
            <consortium name="DOE Joint Genome Institute"/>
            <person name="Haitjema C.H."/>
            <person name="Gilmore S.P."/>
            <person name="Henske J.K."/>
            <person name="Solomon K.V."/>
            <person name="De Groot R."/>
            <person name="Kuo A."/>
            <person name="Mondo S.J."/>
            <person name="Salamov A.A."/>
            <person name="Labutti K."/>
            <person name="Zhao Z."/>
            <person name="Chiniquy J."/>
            <person name="Barry K."/>
            <person name="Brewer H.M."/>
            <person name="Purvine S.O."/>
            <person name="Wright A.T."/>
            <person name="Boxma B."/>
            <person name="Van Alen T."/>
            <person name="Hackstein J.H."/>
            <person name="Baker S.E."/>
            <person name="Grigoriev I.V."/>
            <person name="O'Malley M.A."/>
        </authorList>
    </citation>
    <scope>NUCLEOTIDE SEQUENCE [LARGE SCALE GENOMIC DNA]</scope>
    <source>
        <strain evidence="4">finn</strain>
    </source>
</reference>
<dbReference type="Gene3D" id="2.30.29.30">
    <property type="entry name" value="Pleckstrin-homology domain (PH domain)/Phosphotyrosine-binding domain (PTB)"/>
    <property type="match status" value="1"/>
</dbReference>
<feature type="compositionally biased region" description="Polar residues" evidence="1">
    <location>
        <begin position="596"/>
        <end position="606"/>
    </location>
</feature>
<name>A0A1Y1VH40_9FUNG</name>